<dbReference type="Pfam" id="PF01636">
    <property type="entry name" value="APH"/>
    <property type="match status" value="1"/>
</dbReference>
<dbReference type="PANTHER" id="PTHR21064:SF6">
    <property type="entry name" value="AMINOGLYCOSIDE PHOSPHOTRANSFERASE DOMAIN-CONTAINING PROTEIN"/>
    <property type="match status" value="1"/>
</dbReference>
<feature type="domain" description="Aminoglycoside phosphotransferase" evidence="2">
    <location>
        <begin position="41"/>
        <end position="253"/>
    </location>
</feature>
<dbReference type="OrthoDB" id="3720899at2"/>
<dbReference type="InterPro" id="IPR011009">
    <property type="entry name" value="Kinase-like_dom_sf"/>
</dbReference>
<dbReference type="SUPFAM" id="SSF56112">
    <property type="entry name" value="Protein kinase-like (PK-like)"/>
    <property type="match status" value="1"/>
</dbReference>
<dbReference type="Gene3D" id="3.90.1200.10">
    <property type="match status" value="1"/>
</dbReference>
<dbReference type="RefSeq" id="WP_157683617.1">
    <property type="nucleotide sequence ID" value="NZ_LT629772.1"/>
</dbReference>
<dbReference type="AlphaFoldDB" id="A0A1H1YAW3"/>
<dbReference type="InterPro" id="IPR002575">
    <property type="entry name" value="Aminoglycoside_PTrfase"/>
</dbReference>
<keyword evidence="3" id="KW-0418">Kinase</keyword>
<reference evidence="3 4" key="1">
    <citation type="submission" date="2016-10" db="EMBL/GenBank/DDBJ databases">
        <authorList>
            <person name="de Groot N.N."/>
        </authorList>
    </citation>
    <scope>NUCLEOTIDE SEQUENCE [LARGE SCALE GENOMIC DNA]</scope>
    <source>
        <strain evidence="3 4">DSM 21800</strain>
    </source>
</reference>
<dbReference type="STRING" id="630515.SAMN04489812_4486"/>
<sequence>MIDDDPYERCLPTAELAVEIGHRYGLGRPDRWRDLGGSFTTNVLLEFGETARVARIHRDWTTPERLAALQGARRAIAAAGIPTVTPLPDPTGDTMITVDNGRLVELEPFVTWNRRMNTPDLLRVGFGALARVHDSLRTADLPAAADTVAYANHLSSADAAALTRAGAERMRSWQDPMLGDYPDAVVRHVDTVTALESELADVQRRQLVHGDFWDNNVLFADDQLAAVIDVDFMAERWRIDDLALTIWFFLLEPGRGLPDAGDRRMVRELLDRYDAATTEPLSRAERLALPLAVARQPAWSAGRWIRDLDDDGARKHAVAAVGELPVAQAVLQDLELWRQDLTAN</sequence>
<keyword evidence="4" id="KW-1185">Reference proteome</keyword>
<dbReference type="PANTHER" id="PTHR21064">
    <property type="entry name" value="AMINOGLYCOSIDE PHOSPHOTRANSFERASE DOMAIN-CONTAINING PROTEIN-RELATED"/>
    <property type="match status" value="1"/>
</dbReference>
<dbReference type="InterPro" id="IPR050249">
    <property type="entry name" value="Pseudomonas-type_ThrB"/>
</dbReference>
<evidence type="ECO:0000256" key="1">
    <source>
        <dbReference type="ARBA" id="ARBA00038240"/>
    </source>
</evidence>
<accession>A0A1H1YAW3</accession>
<protein>
    <submittedName>
        <fullName evidence="3">Homoserine kinase type II</fullName>
    </submittedName>
</protein>
<dbReference type="Proteomes" id="UP000199103">
    <property type="component" value="Chromosome I"/>
</dbReference>
<organism evidence="3 4">
    <name type="scientific">Microlunatus soli</name>
    <dbReference type="NCBI Taxonomy" id="630515"/>
    <lineage>
        <taxon>Bacteria</taxon>
        <taxon>Bacillati</taxon>
        <taxon>Actinomycetota</taxon>
        <taxon>Actinomycetes</taxon>
        <taxon>Propionibacteriales</taxon>
        <taxon>Propionibacteriaceae</taxon>
        <taxon>Microlunatus</taxon>
    </lineage>
</organism>
<dbReference type="EMBL" id="LT629772">
    <property type="protein sequence ID" value="SDT18600.1"/>
    <property type="molecule type" value="Genomic_DNA"/>
</dbReference>
<proteinExistence type="inferred from homology"/>
<comment type="similarity">
    <text evidence="1">Belongs to the pseudomonas-type ThrB family.</text>
</comment>
<dbReference type="GO" id="GO:0019202">
    <property type="term" value="F:amino acid kinase activity"/>
    <property type="evidence" value="ECO:0007669"/>
    <property type="project" value="TreeGrafter"/>
</dbReference>
<keyword evidence="3" id="KW-0808">Transferase</keyword>
<name>A0A1H1YAW3_9ACTN</name>
<evidence type="ECO:0000313" key="3">
    <source>
        <dbReference type="EMBL" id="SDT18600.1"/>
    </source>
</evidence>
<evidence type="ECO:0000259" key="2">
    <source>
        <dbReference type="Pfam" id="PF01636"/>
    </source>
</evidence>
<gene>
    <name evidence="3" type="ORF">SAMN04489812_4486</name>
</gene>
<evidence type="ECO:0000313" key="4">
    <source>
        <dbReference type="Proteomes" id="UP000199103"/>
    </source>
</evidence>